<dbReference type="AlphaFoldDB" id="S6A2I3"/>
<dbReference type="EMBL" id="CP004120">
    <property type="protein sequence ID" value="AGT42671.1"/>
    <property type="molecule type" value="Genomic_DNA"/>
</dbReference>
<gene>
    <name evidence="1" type="ORF">TPE_0175</name>
</gene>
<dbReference type="HOGENOM" id="CLU_3334262_0_0_12"/>
<reference evidence="1 2" key="1">
    <citation type="journal article" date="2013" name="PLoS ONE">
        <title>Genome-Wide Relatedness of Treponema pedis, from Gingiva and Necrotic Skin Lesions of Pigs, with the Human Oral Pathogen Treponema denticola.</title>
        <authorList>
            <person name="Svartstrom O."/>
            <person name="Mushtaq M."/>
            <person name="Pringle M."/>
            <person name="Segerman B."/>
        </authorList>
    </citation>
    <scope>NUCLEOTIDE SEQUENCE [LARGE SCALE GENOMIC DNA]</scope>
    <source>
        <strain evidence="1">T A4</strain>
    </source>
</reference>
<name>S6A2I3_9SPIR</name>
<proteinExistence type="predicted"/>
<dbReference type="KEGG" id="tped:TPE_0175"/>
<protein>
    <submittedName>
        <fullName evidence="1">Uncharacterized protein</fullName>
    </submittedName>
</protein>
<evidence type="ECO:0000313" key="2">
    <source>
        <dbReference type="Proteomes" id="UP000015620"/>
    </source>
</evidence>
<keyword evidence="2" id="KW-1185">Reference proteome</keyword>
<organism evidence="1 2">
    <name type="scientific">Treponema pedis str. T A4</name>
    <dbReference type="NCBI Taxonomy" id="1291379"/>
    <lineage>
        <taxon>Bacteria</taxon>
        <taxon>Pseudomonadati</taxon>
        <taxon>Spirochaetota</taxon>
        <taxon>Spirochaetia</taxon>
        <taxon>Spirochaetales</taxon>
        <taxon>Treponemataceae</taxon>
        <taxon>Treponema</taxon>
    </lineage>
</organism>
<dbReference type="STRING" id="1291379.TPE_0175"/>
<sequence length="38" mass="4377">MAQFFNFFYGLCHLCTTCSVYAINIRKTGDKGKRCLLI</sequence>
<evidence type="ECO:0000313" key="1">
    <source>
        <dbReference type="EMBL" id="AGT42671.1"/>
    </source>
</evidence>
<accession>S6A2I3</accession>
<dbReference type="Proteomes" id="UP000015620">
    <property type="component" value="Chromosome"/>
</dbReference>